<organism evidence="2 3">
    <name type="scientific">Marvinbryantia formatexigens DSM 14469</name>
    <dbReference type="NCBI Taxonomy" id="478749"/>
    <lineage>
        <taxon>Bacteria</taxon>
        <taxon>Bacillati</taxon>
        <taxon>Bacillota</taxon>
        <taxon>Clostridia</taxon>
        <taxon>Lachnospirales</taxon>
        <taxon>Lachnospiraceae</taxon>
        <taxon>Marvinbryantia</taxon>
    </lineage>
</organism>
<protein>
    <submittedName>
        <fullName evidence="2">Toxin-antitoxin system, toxin component, Bro family</fullName>
    </submittedName>
</protein>
<dbReference type="InterPro" id="IPR018873">
    <property type="entry name" value="KilA-N_DNA-bd_domain"/>
</dbReference>
<dbReference type="STRING" id="168384.SAMN05660368_03773"/>
<accession>C6LG84</accession>
<dbReference type="Proteomes" id="UP000005561">
    <property type="component" value="Unassembled WGS sequence"/>
</dbReference>
<evidence type="ECO:0000259" key="1">
    <source>
        <dbReference type="Pfam" id="PF10543"/>
    </source>
</evidence>
<reference evidence="2" key="1">
    <citation type="submission" date="2009-07" db="EMBL/GenBank/DDBJ databases">
        <authorList>
            <person name="Weinstock G."/>
            <person name="Sodergren E."/>
            <person name="Clifton S."/>
            <person name="Fulton L."/>
            <person name="Fulton B."/>
            <person name="Courtney L."/>
            <person name="Fronick C."/>
            <person name="Harrison M."/>
            <person name="Strong C."/>
            <person name="Farmer C."/>
            <person name="Delahaunty K."/>
            <person name="Markovic C."/>
            <person name="Hall O."/>
            <person name="Minx P."/>
            <person name="Tomlinson C."/>
            <person name="Mitreva M."/>
            <person name="Nelson J."/>
            <person name="Hou S."/>
            <person name="Wollam A."/>
            <person name="Pepin K.H."/>
            <person name="Johnson M."/>
            <person name="Bhonagiri V."/>
            <person name="Nash W.E."/>
            <person name="Warren W."/>
            <person name="Chinwalla A."/>
            <person name="Mardis E.R."/>
            <person name="Wilson R.K."/>
        </authorList>
    </citation>
    <scope>NUCLEOTIDE SEQUENCE [LARGE SCALE GENOMIC DNA]</scope>
    <source>
        <strain evidence="2">DSM 14469</strain>
    </source>
</reference>
<dbReference type="OrthoDB" id="9812611at2"/>
<dbReference type="Pfam" id="PF10543">
    <property type="entry name" value="ORF6N"/>
    <property type="match status" value="1"/>
</dbReference>
<dbReference type="eggNOG" id="ENOG5032SRE">
    <property type="taxonomic scope" value="Bacteria"/>
</dbReference>
<evidence type="ECO:0000313" key="3">
    <source>
        <dbReference type="Proteomes" id="UP000005561"/>
    </source>
</evidence>
<sequence>MQLPKIAEYYGIRILTTSQLAEMYGTDTKTISYNFSYNKKKYLEGKHYIKLEGAELRAFKASREIPDCHKFSAHLYLWTEKGALLHAKSLNTDKAWEVYDYLVDFYFRAKEPEKKEIVPTKQSTRPVQEMIEDGKEKTPEVFLKGMRVARGAVVDIPENKEAQKLIMEARKYITALDALLDTYSMYRSEDEFKKIAYAVMAIGGKISRTTLFLYDVKPGVVEKCL</sequence>
<dbReference type="AlphaFoldDB" id="C6LG84"/>
<keyword evidence="3" id="KW-1185">Reference proteome</keyword>
<name>C6LG84_9FIRM</name>
<comment type="caution">
    <text evidence="2">The sequence shown here is derived from an EMBL/GenBank/DDBJ whole genome shotgun (WGS) entry which is preliminary data.</text>
</comment>
<evidence type="ECO:0000313" key="2">
    <source>
        <dbReference type="EMBL" id="EET60448.1"/>
    </source>
</evidence>
<feature type="domain" description="KilA-N DNA-binding" evidence="1">
    <location>
        <begin position="5"/>
        <end position="89"/>
    </location>
</feature>
<gene>
    <name evidence="2" type="ORF">BRYFOR_07644</name>
</gene>
<dbReference type="EMBL" id="ACCL02000011">
    <property type="protein sequence ID" value="EET60448.1"/>
    <property type="molecule type" value="Genomic_DNA"/>
</dbReference>
<proteinExistence type="predicted"/>